<dbReference type="SMART" id="SM00862">
    <property type="entry name" value="Trans_reg_C"/>
    <property type="match status" value="1"/>
</dbReference>
<keyword evidence="3" id="KW-0902">Two-component regulatory system</keyword>
<dbReference type="GO" id="GO:0032993">
    <property type="term" value="C:protein-DNA complex"/>
    <property type="evidence" value="ECO:0007669"/>
    <property type="project" value="TreeGrafter"/>
</dbReference>
<proteinExistence type="predicted"/>
<evidence type="ECO:0000256" key="8">
    <source>
        <dbReference type="PROSITE-ProRule" id="PRU00169"/>
    </source>
</evidence>
<feature type="domain" description="Response regulatory" evidence="10">
    <location>
        <begin position="3"/>
        <end position="116"/>
    </location>
</feature>
<dbReference type="PANTHER" id="PTHR48111:SF40">
    <property type="entry name" value="PHOSPHATE REGULON TRANSCRIPTIONAL REGULATORY PROTEIN PHOB"/>
    <property type="match status" value="1"/>
</dbReference>
<evidence type="ECO:0000259" key="10">
    <source>
        <dbReference type="PROSITE" id="PS50110"/>
    </source>
</evidence>
<feature type="domain" description="OmpR/PhoB-type" evidence="11">
    <location>
        <begin position="126"/>
        <end position="225"/>
    </location>
</feature>
<evidence type="ECO:0000256" key="6">
    <source>
        <dbReference type="ARBA" id="ARBA00023163"/>
    </source>
</evidence>
<organism evidence="12 13">
    <name type="scientific">Heliobacterium mobile</name>
    <name type="common">Heliobacillus mobilis</name>
    <dbReference type="NCBI Taxonomy" id="28064"/>
    <lineage>
        <taxon>Bacteria</taxon>
        <taxon>Bacillati</taxon>
        <taxon>Bacillota</taxon>
        <taxon>Clostridia</taxon>
        <taxon>Eubacteriales</taxon>
        <taxon>Heliobacteriaceae</taxon>
        <taxon>Heliobacterium</taxon>
    </lineage>
</organism>
<dbReference type="GO" id="GO:0000156">
    <property type="term" value="F:phosphorelay response regulator activity"/>
    <property type="evidence" value="ECO:0007669"/>
    <property type="project" value="TreeGrafter"/>
</dbReference>
<dbReference type="InterPro" id="IPR039420">
    <property type="entry name" value="WalR-like"/>
</dbReference>
<dbReference type="InterPro" id="IPR011006">
    <property type="entry name" value="CheY-like_superfamily"/>
</dbReference>
<dbReference type="InterPro" id="IPR036388">
    <property type="entry name" value="WH-like_DNA-bd_sf"/>
</dbReference>
<accession>A0A6I3SGH1</accession>
<dbReference type="PROSITE" id="PS51755">
    <property type="entry name" value="OMPR_PHOB"/>
    <property type="match status" value="1"/>
</dbReference>
<evidence type="ECO:0000256" key="9">
    <source>
        <dbReference type="PROSITE-ProRule" id="PRU01091"/>
    </source>
</evidence>
<evidence type="ECO:0000259" key="11">
    <source>
        <dbReference type="PROSITE" id="PS51755"/>
    </source>
</evidence>
<evidence type="ECO:0000256" key="5">
    <source>
        <dbReference type="ARBA" id="ARBA00023125"/>
    </source>
</evidence>
<dbReference type="AlphaFoldDB" id="A0A6I3SGH1"/>
<dbReference type="InterPro" id="IPR001789">
    <property type="entry name" value="Sig_transdc_resp-reg_receiver"/>
</dbReference>
<dbReference type="OrthoDB" id="9802426at2"/>
<keyword evidence="6" id="KW-0804">Transcription</keyword>
<dbReference type="GO" id="GO:0000976">
    <property type="term" value="F:transcription cis-regulatory region binding"/>
    <property type="evidence" value="ECO:0007669"/>
    <property type="project" value="TreeGrafter"/>
</dbReference>
<comment type="caution">
    <text evidence="12">The sequence shown here is derived from an EMBL/GenBank/DDBJ whole genome shotgun (WGS) entry which is preliminary data.</text>
</comment>
<evidence type="ECO:0000313" key="12">
    <source>
        <dbReference type="EMBL" id="MTV47928.1"/>
    </source>
</evidence>
<dbReference type="Gene3D" id="3.40.50.2300">
    <property type="match status" value="1"/>
</dbReference>
<reference evidence="12 13" key="1">
    <citation type="submission" date="2019-11" db="EMBL/GenBank/DDBJ databases">
        <title>Whole-genome sequence of a the green, strictly anaerobic photosynthetic bacterium Heliobacillus mobilis DSM 6151.</title>
        <authorList>
            <person name="Kyndt J.A."/>
            <person name="Meyer T.E."/>
        </authorList>
    </citation>
    <scope>NUCLEOTIDE SEQUENCE [LARGE SCALE GENOMIC DNA]</scope>
    <source>
        <strain evidence="12 13">DSM 6151</strain>
    </source>
</reference>
<keyword evidence="13" id="KW-1185">Reference proteome</keyword>
<comment type="function">
    <text evidence="7">May play the central regulatory role in sporulation. It may be an element of the effector pathway responsible for the activation of sporulation genes in response to nutritional stress. Spo0A may act in concert with spo0H (a sigma factor) to control the expression of some genes that are critical to the sporulation process.</text>
</comment>
<evidence type="ECO:0000256" key="2">
    <source>
        <dbReference type="ARBA" id="ARBA00022553"/>
    </source>
</evidence>
<dbReference type="RefSeq" id="WP_155475038.1">
    <property type="nucleotide sequence ID" value="NZ_WNKU01000002.1"/>
</dbReference>
<dbReference type="InterPro" id="IPR001867">
    <property type="entry name" value="OmpR/PhoB-type_DNA-bd"/>
</dbReference>
<evidence type="ECO:0000256" key="7">
    <source>
        <dbReference type="ARBA" id="ARBA00024867"/>
    </source>
</evidence>
<feature type="DNA-binding region" description="OmpR/PhoB-type" evidence="9">
    <location>
        <begin position="126"/>
        <end position="225"/>
    </location>
</feature>
<dbReference type="FunFam" id="3.40.50.2300:FF:000001">
    <property type="entry name" value="DNA-binding response regulator PhoB"/>
    <property type="match status" value="1"/>
</dbReference>
<gene>
    <name evidence="12" type="ORF">GJ688_02890</name>
</gene>
<evidence type="ECO:0000256" key="1">
    <source>
        <dbReference type="ARBA" id="ARBA00018672"/>
    </source>
</evidence>
<dbReference type="SMART" id="SM00448">
    <property type="entry name" value="REC"/>
    <property type="match status" value="1"/>
</dbReference>
<dbReference type="SUPFAM" id="SSF52172">
    <property type="entry name" value="CheY-like"/>
    <property type="match status" value="1"/>
</dbReference>
<dbReference type="CDD" id="cd17574">
    <property type="entry name" value="REC_OmpR"/>
    <property type="match status" value="1"/>
</dbReference>
<dbReference type="PANTHER" id="PTHR48111">
    <property type="entry name" value="REGULATOR OF RPOS"/>
    <property type="match status" value="1"/>
</dbReference>
<dbReference type="Gene3D" id="6.10.250.690">
    <property type="match status" value="1"/>
</dbReference>
<keyword evidence="4" id="KW-0805">Transcription regulation</keyword>
<dbReference type="GO" id="GO:0005829">
    <property type="term" value="C:cytosol"/>
    <property type="evidence" value="ECO:0007669"/>
    <property type="project" value="TreeGrafter"/>
</dbReference>
<dbReference type="Pfam" id="PF00486">
    <property type="entry name" value="Trans_reg_C"/>
    <property type="match status" value="1"/>
</dbReference>
<evidence type="ECO:0000256" key="4">
    <source>
        <dbReference type="ARBA" id="ARBA00023015"/>
    </source>
</evidence>
<protein>
    <recommendedName>
        <fullName evidence="1">Stage 0 sporulation protein A homolog</fullName>
    </recommendedName>
</protein>
<dbReference type="CDD" id="cd00383">
    <property type="entry name" value="trans_reg_C"/>
    <property type="match status" value="1"/>
</dbReference>
<name>A0A6I3SGH1_HELMO</name>
<feature type="modified residue" description="4-aspartylphosphate" evidence="8">
    <location>
        <position position="52"/>
    </location>
</feature>
<sequence>MTKLLVVEDEVKLRDNISHFLASEGFSVITAADGLEALKMVREESPDLLLLDIMLPELNGIQICKIVRQESAVPVIMLTALGDEENVLSGLEQGADDYIIKPFRMRELVARIRAVLRRHRAAPVSGNMLHYGDLALDLDAVRLEKNGQEIPLTPTEFKLLSMMARQPGRAFTRLQLLEGAIGEAFENYERTVDTHIFNLRKKIEAQAGKPRYIQTVFGIGYRFGERS</sequence>
<dbReference type="EMBL" id="WNKU01000002">
    <property type="protein sequence ID" value="MTV47928.1"/>
    <property type="molecule type" value="Genomic_DNA"/>
</dbReference>
<dbReference type="PROSITE" id="PS50110">
    <property type="entry name" value="RESPONSE_REGULATORY"/>
    <property type="match status" value="1"/>
</dbReference>
<dbReference type="GO" id="GO:0006355">
    <property type="term" value="P:regulation of DNA-templated transcription"/>
    <property type="evidence" value="ECO:0007669"/>
    <property type="project" value="InterPro"/>
</dbReference>
<dbReference type="Proteomes" id="UP000430670">
    <property type="component" value="Unassembled WGS sequence"/>
</dbReference>
<dbReference type="Pfam" id="PF00072">
    <property type="entry name" value="Response_reg"/>
    <property type="match status" value="1"/>
</dbReference>
<evidence type="ECO:0000256" key="3">
    <source>
        <dbReference type="ARBA" id="ARBA00023012"/>
    </source>
</evidence>
<evidence type="ECO:0000313" key="13">
    <source>
        <dbReference type="Proteomes" id="UP000430670"/>
    </source>
</evidence>
<keyword evidence="5 9" id="KW-0238">DNA-binding</keyword>
<dbReference type="Gene3D" id="1.10.10.10">
    <property type="entry name" value="Winged helix-like DNA-binding domain superfamily/Winged helix DNA-binding domain"/>
    <property type="match status" value="1"/>
</dbReference>
<keyword evidence="2 8" id="KW-0597">Phosphoprotein</keyword>